<feature type="region of interest" description="Disordered" evidence="13">
    <location>
        <begin position="549"/>
        <end position="570"/>
    </location>
</feature>
<dbReference type="PANTHER" id="PTHR10357">
    <property type="entry name" value="ALPHA-AMYLASE FAMILY MEMBER"/>
    <property type="match status" value="1"/>
</dbReference>
<dbReference type="InterPro" id="IPR015340">
    <property type="entry name" value="A_amylase_C_dom"/>
</dbReference>
<evidence type="ECO:0000256" key="13">
    <source>
        <dbReference type="SAM" id="MobiDB-lite"/>
    </source>
</evidence>
<dbReference type="SUPFAM" id="SSF51011">
    <property type="entry name" value="Glycosyl hydrolase domain"/>
    <property type="match status" value="1"/>
</dbReference>
<comment type="similarity">
    <text evidence="3">Belongs to the glycosyl hydrolase 13 family.</text>
</comment>
<name>A0A9W7SV60_9PEZI</name>
<reference evidence="16 17" key="1">
    <citation type="journal article" date="2018" name="IMA Fungus">
        <title>IMA Genome-F 10: Nine draft genome sequences of Claviceps purpurea s.lat., including C. arundinis, C. humidiphila, and C. cf. spartinae, pseudomolecules for the pitch canker pathogen Fusarium circinatum, draft genome of Davidsoniella eucalypti, Grosmannia galeiformis, Quambalaria eucalypti, and Teratosphaeria destructans.</title>
        <authorList>
            <person name="Wingfield B.D."/>
            <person name="Liu M."/>
            <person name="Nguyen H.D."/>
            <person name="Lane F.A."/>
            <person name="Morgan S.W."/>
            <person name="De Vos L."/>
            <person name="Wilken P.M."/>
            <person name="Duong T.A."/>
            <person name="Aylward J."/>
            <person name="Coetzee M.P."/>
            <person name="Dadej K."/>
            <person name="De Beer Z.W."/>
            <person name="Findlay W."/>
            <person name="Havenga M."/>
            <person name="Kolarik M."/>
            <person name="Menzies J.G."/>
            <person name="Naidoo K."/>
            <person name="Pochopski O."/>
            <person name="Shoukouhi P."/>
            <person name="Santana Q.C."/>
            <person name="Seifert K.A."/>
            <person name="Soal N."/>
            <person name="Steenkamp E.T."/>
            <person name="Tatham C.T."/>
            <person name="van der Nest M.A."/>
            <person name="Wingfield M.J."/>
        </authorList>
    </citation>
    <scope>NUCLEOTIDE SEQUENCE [LARGE SCALE GENOMIC DNA]</scope>
    <source>
        <strain evidence="16">CMW44962</strain>
    </source>
</reference>
<sequence length="617" mass="67831">MAMTTALLSTRLVTLGLICTLSSLLVLTSAASLDDWRDRTIYQVVTDRFAYGDGSTNTDDIPDCAVLDGLYCGGTWKGIQSKLDYIQGMNFDAIWISPVVANLPQQTGDGEAYTGYWQQDLYALNPHFGTADELKELVQELHARGMYLMLDIVVNHMGWAGVGWIMDYAVLNPFSDQKYYHEYCVIEEESNQTVVELCYLGDDLVTLADLRTEDQEVQDMFGEWISQMVTNYSIDGLRIDTSINVNPAFFTDFVNASGVFAMGEVMQGDDSLACQWEATIGSILNYPIYYTLTRAFESSTGSINDLTLTIESVKQHCNDPTVLGIFSENHDVPRFANATDDLALAQNIIAYTIMADGIPIIYQGQEQHMNGGISPYFNRAPLWTTGYDTQAPLYEYIATLNRVRQWAVQTSKNYTLYMNEVIHEDLHDLAMRKGFDGGQVITVLSNNGQDQVYYELPLDNHGYPAGTQLTELLSCTNVTVNQTGFLSVGMMAGTPKILYPTHLLYNSSLCEMPDEPPATATPVLTQISTTIDGHPTAYMTTETSAASASAAATTTGGHKPHHSNKALGGSASVEPDLSLVMSAAMTAVGMANGVASALPFHITRHVHHRAAGRHLFR</sequence>
<evidence type="ECO:0000256" key="12">
    <source>
        <dbReference type="ARBA" id="ARBA00023295"/>
    </source>
</evidence>
<gene>
    <name evidence="16" type="ORF">Tdes44962_MAKER09034</name>
</gene>
<dbReference type="GO" id="GO:0016052">
    <property type="term" value="P:carbohydrate catabolic process"/>
    <property type="evidence" value="ECO:0007669"/>
    <property type="project" value="InterPro"/>
</dbReference>
<dbReference type="GO" id="GO:0005509">
    <property type="term" value="F:calcium ion binding"/>
    <property type="evidence" value="ECO:0007669"/>
    <property type="project" value="InterPro"/>
</dbReference>
<feature type="domain" description="Glycosyl hydrolase family 13 catalytic" evidence="15">
    <location>
        <begin position="43"/>
        <end position="404"/>
    </location>
</feature>
<proteinExistence type="inferred from homology"/>
<dbReference type="InterPro" id="IPR017853">
    <property type="entry name" value="GH"/>
</dbReference>
<keyword evidence="11" id="KW-0119">Carbohydrate metabolism</keyword>
<evidence type="ECO:0000256" key="3">
    <source>
        <dbReference type="ARBA" id="ARBA00008061"/>
    </source>
</evidence>
<evidence type="ECO:0000259" key="15">
    <source>
        <dbReference type="SMART" id="SM00642"/>
    </source>
</evidence>
<keyword evidence="8" id="KW-0106">Calcium</keyword>
<keyword evidence="9" id="KW-1015">Disulfide bond</keyword>
<evidence type="ECO:0000256" key="5">
    <source>
        <dbReference type="ARBA" id="ARBA00022723"/>
    </source>
</evidence>
<feature type="signal peptide" evidence="14">
    <location>
        <begin position="1"/>
        <end position="30"/>
    </location>
</feature>
<protein>
    <recommendedName>
        <fullName evidence="4">alpha-amylase</fullName>
        <ecNumber evidence="4">3.2.1.1</ecNumber>
    </recommendedName>
</protein>
<dbReference type="Pfam" id="PF09260">
    <property type="entry name" value="A_amylase_dom_C"/>
    <property type="match status" value="1"/>
</dbReference>
<dbReference type="GO" id="GO:0004556">
    <property type="term" value="F:alpha-amylase activity"/>
    <property type="evidence" value="ECO:0007669"/>
    <property type="project" value="UniProtKB-EC"/>
</dbReference>
<dbReference type="EC" id="3.2.1.1" evidence="4"/>
<dbReference type="SUPFAM" id="SSF51445">
    <property type="entry name" value="(Trans)glycosidases"/>
    <property type="match status" value="1"/>
</dbReference>
<evidence type="ECO:0000256" key="1">
    <source>
        <dbReference type="ARBA" id="ARBA00000548"/>
    </source>
</evidence>
<comment type="cofactor">
    <cofactor evidence="2">
        <name>Ca(2+)</name>
        <dbReference type="ChEBI" id="CHEBI:29108"/>
    </cofactor>
</comment>
<dbReference type="CDD" id="cd11319">
    <property type="entry name" value="AmyAc_euk_AmyA"/>
    <property type="match status" value="1"/>
</dbReference>
<evidence type="ECO:0000256" key="2">
    <source>
        <dbReference type="ARBA" id="ARBA00001913"/>
    </source>
</evidence>
<evidence type="ECO:0000256" key="9">
    <source>
        <dbReference type="ARBA" id="ARBA00023157"/>
    </source>
</evidence>
<feature type="chain" id="PRO_5040854063" description="alpha-amylase" evidence="14">
    <location>
        <begin position="31"/>
        <end position="617"/>
    </location>
</feature>
<evidence type="ECO:0000256" key="6">
    <source>
        <dbReference type="ARBA" id="ARBA00022729"/>
    </source>
</evidence>
<dbReference type="AlphaFoldDB" id="A0A9W7SV60"/>
<dbReference type="Gene3D" id="3.20.20.80">
    <property type="entry name" value="Glycosidases"/>
    <property type="match status" value="1"/>
</dbReference>
<dbReference type="OrthoDB" id="204980at2759"/>
<dbReference type="SMART" id="SM00642">
    <property type="entry name" value="Aamy"/>
    <property type="match status" value="1"/>
</dbReference>
<evidence type="ECO:0000256" key="8">
    <source>
        <dbReference type="ARBA" id="ARBA00022837"/>
    </source>
</evidence>
<dbReference type="PANTHER" id="PTHR10357:SF215">
    <property type="entry name" value="ALPHA-AMYLASE 1"/>
    <property type="match status" value="1"/>
</dbReference>
<evidence type="ECO:0000256" key="10">
    <source>
        <dbReference type="ARBA" id="ARBA00023180"/>
    </source>
</evidence>
<reference evidence="16 17" key="2">
    <citation type="journal article" date="2021" name="Curr. Genet.">
        <title>Genetic response to nitrogen starvation in the aggressive Eucalyptus foliar pathogen Teratosphaeria destructans.</title>
        <authorList>
            <person name="Havenga M."/>
            <person name="Wingfield B.D."/>
            <person name="Wingfield M.J."/>
            <person name="Dreyer L.L."/>
            <person name="Roets F."/>
            <person name="Aylward J."/>
        </authorList>
    </citation>
    <scope>NUCLEOTIDE SEQUENCE [LARGE SCALE GENOMIC DNA]</scope>
    <source>
        <strain evidence="16">CMW44962</strain>
    </source>
</reference>
<keyword evidence="6 14" id="KW-0732">Signal</keyword>
<evidence type="ECO:0000256" key="7">
    <source>
        <dbReference type="ARBA" id="ARBA00022801"/>
    </source>
</evidence>
<keyword evidence="5" id="KW-0479">Metal-binding</keyword>
<evidence type="ECO:0000256" key="4">
    <source>
        <dbReference type="ARBA" id="ARBA00012595"/>
    </source>
</evidence>
<accession>A0A9W7SV60</accession>
<evidence type="ECO:0000313" key="17">
    <source>
        <dbReference type="Proteomes" id="UP001138500"/>
    </source>
</evidence>
<evidence type="ECO:0000256" key="14">
    <source>
        <dbReference type="SAM" id="SignalP"/>
    </source>
</evidence>
<keyword evidence="7 16" id="KW-0378">Hydrolase</keyword>
<keyword evidence="17" id="KW-1185">Reference proteome</keyword>
<comment type="caution">
    <text evidence="16">The sequence shown here is derived from an EMBL/GenBank/DDBJ whole genome shotgun (WGS) entry which is preliminary data.</text>
</comment>
<dbReference type="EMBL" id="RIBY02001268">
    <property type="protein sequence ID" value="KAH9830552.1"/>
    <property type="molecule type" value="Genomic_DNA"/>
</dbReference>
<dbReference type="Proteomes" id="UP001138500">
    <property type="component" value="Unassembled WGS sequence"/>
</dbReference>
<comment type="catalytic activity">
    <reaction evidence="1">
        <text>Endohydrolysis of (1-&gt;4)-alpha-D-glucosidic linkages in polysaccharides containing three or more (1-&gt;4)-alpha-linked D-glucose units.</text>
        <dbReference type="EC" id="3.2.1.1"/>
    </reaction>
</comment>
<dbReference type="Pfam" id="PF00128">
    <property type="entry name" value="Alpha-amylase"/>
    <property type="match status" value="1"/>
</dbReference>
<evidence type="ECO:0000313" key="16">
    <source>
        <dbReference type="EMBL" id="KAH9830552.1"/>
    </source>
</evidence>
<dbReference type="InterPro" id="IPR006047">
    <property type="entry name" value="GH13_cat_dom"/>
</dbReference>
<dbReference type="InterPro" id="IPR013780">
    <property type="entry name" value="Glyco_hydro_b"/>
</dbReference>
<dbReference type="FunFam" id="3.20.20.80:FF:000120">
    <property type="entry name" value="Alpha-amylase A"/>
    <property type="match status" value="1"/>
</dbReference>
<dbReference type="Gene3D" id="2.60.40.1180">
    <property type="entry name" value="Golgi alpha-mannosidase II"/>
    <property type="match status" value="1"/>
</dbReference>
<keyword evidence="12" id="KW-0326">Glycosidase</keyword>
<keyword evidence="10" id="KW-0325">Glycoprotein</keyword>
<organism evidence="16 17">
    <name type="scientific">Teratosphaeria destructans</name>
    <dbReference type="NCBI Taxonomy" id="418781"/>
    <lineage>
        <taxon>Eukaryota</taxon>
        <taxon>Fungi</taxon>
        <taxon>Dikarya</taxon>
        <taxon>Ascomycota</taxon>
        <taxon>Pezizomycotina</taxon>
        <taxon>Dothideomycetes</taxon>
        <taxon>Dothideomycetidae</taxon>
        <taxon>Mycosphaerellales</taxon>
        <taxon>Teratosphaeriaceae</taxon>
        <taxon>Teratosphaeria</taxon>
    </lineage>
</organism>
<evidence type="ECO:0000256" key="11">
    <source>
        <dbReference type="ARBA" id="ARBA00023277"/>
    </source>
</evidence>